<dbReference type="GO" id="GO:0070552">
    <property type="term" value="C:BRISC complex"/>
    <property type="evidence" value="ECO:0007669"/>
    <property type="project" value="InterPro"/>
</dbReference>
<reference evidence="8" key="2">
    <citation type="submission" date="2009-11" db="EMBL/GenBank/DDBJ databases">
        <title>The Genome Sequence of Allomyces macrogynus strain ATCC 38327.</title>
        <authorList>
            <consortium name="The Broad Institute Genome Sequencing Platform"/>
            <person name="Russ C."/>
            <person name="Cuomo C."/>
            <person name="Shea T."/>
            <person name="Young S.K."/>
            <person name="Zeng Q."/>
            <person name="Koehrsen M."/>
            <person name="Haas B."/>
            <person name="Borodovsky M."/>
            <person name="Guigo R."/>
            <person name="Alvarado L."/>
            <person name="Berlin A."/>
            <person name="Borenstein D."/>
            <person name="Chen Z."/>
            <person name="Engels R."/>
            <person name="Freedman E."/>
            <person name="Gellesch M."/>
            <person name="Goldberg J."/>
            <person name="Griggs A."/>
            <person name="Gujja S."/>
            <person name="Heiman D."/>
            <person name="Hepburn T."/>
            <person name="Howarth C."/>
            <person name="Jen D."/>
            <person name="Larson L."/>
            <person name="Lewis B."/>
            <person name="Mehta T."/>
            <person name="Park D."/>
            <person name="Pearson M."/>
            <person name="Roberts A."/>
            <person name="Saif S."/>
            <person name="Shenoy N."/>
            <person name="Sisk P."/>
            <person name="Stolte C."/>
            <person name="Sykes S."/>
            <person name="Walk T."/>
            <person name="White J."/>
            <person name="Yandava C."/>
            <person name="Burger G."/>
            <person name="Gray M.W."/>
            <person name="Holland P.W.H."/>
            <person name="King N."/>
            <person name="Lang F.B.F."/>
            <person name="Roger A.J."/>
            <person name="Ruiz-Trillo I."/>
            <person name="Lander E."/>
            <person name="Nusbaum C."/>
        </authorList>
    </citation>
    <scope>NUCLEOTIDE SEQUENCE [LARGE SCALE GENOMIC DNA]</scope>
    <source>
        <strain evidence="8">ATCC 38327</strain>
    </source>
</reference>
<dbReference type="OrthoDB" id="547311at2759"/>
<organism evidence="7 8">
    <name type="scientific">Allomyces macrogynus (strain ATCC 38327)</name>
    <name type="common">Allomyces javanicus var. macrogynus</name>
    <dbReference type="NCBI Taxonomy" id="578462"/>
    <lineage>
        <taxon>Eukaryota</taxon>
        <taxon>Fungi</taxon>
        <taxon>Fungi incertae sedis</taxon>
        <taxon>Blastocladiomycota</taxon>
        <taxon>Blastocladiomycetes</taxon>
        <taxon>Blastocladiales</taxon>
        <taxon>Blastocladiaceae</taxon>
        <taxon>Allomyces</taxon>
    </lineage>
</organism>
<evidence type="ECO:0000256" key="5">
    <source>
        <dbReference type="ARBA" id="ARBA00023242"/>
    </source>
</evidence>
<reference evidence="7 8" key="1">
    <citation type="submission" date="2009-11" db="EMBL/GenBank/DDBJ databases">
        <title>Annotation of Allomyces macrogynus ATCC 38327.</title>
        <authorList>
            <consortium name="The Broad Institute Genome Sequencing Platform"/>
            <person name="Russ C."/>
            <person name="Cuomo C."/>
            <person name="Burger G."/>
            <person name="Gray M.W."/>
            <person name="Holland P.W.H."/>
            <person name="King N."/>
            <person name="Lang F.B.F."/>
            <person name="Roger A.J."/>
            <person name="Ruiz-Trillo I."/>
            <person name="Young S.K."/>
            <person name="Zeng Q."/>
            <person name="Gargeya S."/>
            <person name="Fitzgerald M."/>
            <person name="Haas B."/>
            <person name="Abouelleil A."/>
            <person name="Alvarado L."/>
            <person name="Arachchi H.M."/>
            <person name="Berlin A."/>
            <person name="Chapman S.B."/>
            <person name="Gearin G."/>
            <person name="Goldberg J."/>
            <person name="Griggs A."/>
            <person name="Gujja S."/>
            <person name="Hansen M."/>
            <person name="Heiman D."/>
            <person name="Howarth C."/>
            <person name="Larimer J."/>
            <person name="Lui A."/>
            <person name="MacDonald P.J.P."/>
            <person name="McCowen C."/>
            <person name="Montmayeur A."/>
            <person name="Murphy C."/>
            <person name="Neiman D."/>
            <person name="Pearson M."/>
            <person name="Priest M."/>
            <person name="Roberts A."/>
            <person name="Saif S."/>
            <person name="Shea T."/>
            <person name="Sisk P."/>
            <person name="Stolte C."/>
            <person name="Sykes S."/>
            <person name="Wortman J."/>
            <person name="Nusbaum C."/>
            <person name="Birren B."/>
        </authorList>
    </citation>
    <scope>NUCLEOTIDE SEQUENCE [LARGE SCALE GENOMIC DNA]</scope>
    <source>
        <strain evidence="7 8">ATCC 38327</strain>
    </source>
</reference>
<sequence>MSSSLPRPASRDLLPPLSASAHDPGTTAVAQLMVIEDDDQPLSSPATSRRTDAPASRVLAPIASVPSRSSTMGPPPLSIQTAANNTPSSAAVHAAAAAAAATSPFTQTRAQTPTERFFASLTSLKQASSLLLASAPSIASTSGGAGAGSGVGIASTAAAAPPLAMPAPSLANAMARFSLMGSSASLTGVPPPAASSVAGNGAGSAVGGMAAVPPRKVAPNLDENILFCLDLHEENALPLSPLEMNSRSRLDETKDLLKRFIFLKHQLKPSHQFGLITLENVAKVYMVPTADLEFLNLAIDGIATTGAYLQCAPRLSPPDLESLFNVVEETLQVTADADQVYRVILIYSRTNVFPDSRSNKVLKRLYDTGRFFFDVVYVHEPPNDANFPQEIYDAFATFRDTRGIATNWSFQVCRSWKTLATVMTQLLSHPLQRAPQSEPT</sequence>
<dbReference type="GO" id="GO:0006302">
    <property type="term" value="P:double-strand break repair"/>
    <property type="evidence" value="ECO:0007669"/>
    <property type="project" value="TreeGrafter"/>
</dbReference>
<evidence type="ECO:0000313" key="7">
    <source>
        <dbReference type="EMBL" id="KNE57493.1"/>
    </source>
</evidence>
<dbReference type="GO" id="GO:0045739">
    <property type="term" value="P:positive regulation of DNA repair"/>
    <property type="evidence" value="ECO:0007669"/>
    <property type="project" value="InterPro"/>
</dbReference>
<dbReference type="GO" id="GO:0016604">
    <property type="term" value="C:nuclear body"/>
    <property type="evidence" value="ECO:0007669"/>
    <property type="project" value="TreeGrafter"/>
</dbReference>
<proteinExistence type="predicted"/>
<evidence type="ECO:0000256" key="4">
    <source>
        <dbReference type="ARBA" id="ARBA00023204"/>
    </source>
</evidence>
<gene>
    <name evidence="7" type="ORF">AMAG_03201</name>
</gene>
<dbReference type="CDD" id="cd21502">
    <property type="entry name" value="vWA_BABAM1"/>
    <property type="match status" value="1"/>
</dbReference>
<keyword evidence="5" id="KW-0539">Nucleus</keyword>
<evidence type="ECO:0008006" key="9">
    <source>
        <dbReference type="Google" id="ProtNLM"/>
    </source>
</evidence>
<evidence type="ECO:0000256" key="6">
    <source>
        <dbReference type="SAM" id="MobiDB-lite"/>
    </source>
</evidence>
<comment type="subcellular location">
    <subcellularLocation>
        <location evidence="1">Nucleus</location>
    </subcellularLocation>
</comment>
<dbReference type="eggNOG" id="ENOG502QS5S">
    <property type="taxonomic scope" value="Eukaryota"/>
</dbReference>
<dbReference type="InterPro" id="IPR026126">
    <property type="entry name" value="BABAM1"/>
</dbReference>
<evidence type="ECO:0000256" key="2">
    <source>
        <dbReference type="ARBA" id="ARBA00022490"/>
    </source>
</evidence>
<dbReference type="STRING" id="578462.A0A0L0S4Q1"/>
<dbReference type="AlphaFoldDB" id="A0A0L0S4Q1"/>
<name>A0A0L0S4Q1_ALLM3</name>
<dbReference type="Proteomes" id="UP000054350">
    <property type="component" value="Unassembled WGS sequence"/>
</dbReference>
<accession>A0A0L0S4Q1</accession>
<dbReference type="GO" id="GO:0007095">
    <property type="term" value="P:mitotic G2 DNA damage checkpoint signaling"/>
    <property type="evidence" value="ECO:0007669"/>
    <property type="project" value="TreeGrafter"/>
</dbReference>
<feature type="compositionally biased region" description="Polar residues" evidence="6">
    <location>
        <begin position="66"/>
        <end position="75"/>
    </location>
</feature>
<keyword evidence="4" id="KW-0234">DNA repair</keyword>
<dbReference type="PANTHER" id="PTHR15660:SF1">
    <property type="entry name" value="BRISC AND BRCA1-A COMPLEX MEMBER 1"/>
    <property type="match status" value="1"/>
</dbReference>
<dbReference type="VEuPathDB" id="FungiDB:AMAG_03201"/>
<keyword evidence="8" id="KW-1185">Reference proteome</keyword>
<dbReference type="PANTHER" id="PTHR15660">
    <property type="entry name" value="BRISC AND BRCA1-A COMPLEX MEMBER 1"/>
    <property type="match status" value="1"/>
</dbReference>
<evidence type="ECO:0000256" key="1">
    <source>
        <dbReference type="ARBA" id="ARBA00004123"/>
    </source>
</evidence>
<feature type="region of interest" description="Disordered" evidence="6">
    <location>
        <begin position="37"/>
        <end position="75"/>
    </location>
</feature>
<evidence type="ECO:0000313" key="8">
    <source>
        <dbReference type="Proteomes" id="UP000054350"/>
    </source>
</evidence>
<keyword evidence="3" id="KW-0227">DNA damage</keyword>
<keyword evidence="2" id="KW-0963">Cytoplasm</keyword>
<protein>
    <recommendedName>
        <fullName evidence="9">BRISC and BRCA1-A complex member 1</fullName>
    </recommendedName>
</protein>
<feature type="region of interest" description="Disordered" evidence="6">
    <location>
        <begin position="1"/>
        <end position="25"/>
    </location>
</feature>
<evidence type="ECO:0000256" key="3">
    <source>
        <dbReference type="ARBA" id="ARBA00022763"/>
    </source>
</evidence>
<dbReference type="EMBL" id="GG745331">
    <property type="protein sequence ID" value="KNE57493.1"/>
    <property type="molecule type" value="Genomic_DNA"/>
</dbReference>